<dbReference type="RefSeq" id="WP_131449706.1">
    <property type="nucleotide sequence ID" value="NZ_SJZI01000043.1"/>
</dbReference>
<reference evidence="5 6" key="1">
    <citation type="submission" date="2019-03" db="EMBL/GenBank/DDBJ databases">
        <authorList>
            <person name="Kim M.K.M."/>
        </authorList>
    </citation>
    <scope>NUCLEOTIDE SEQUENCE [LARGE SCALE GENOMIC DNA]</scope>
    <source>
        <strain evidence="5 6">17J68-12</strain>
    </source>
</reference>
<feature type="domain" description="Ketoreductase" evidence="4">
    <location>
        <begin position="2"/>
        <end position="182"/>
    </location>
</feature>
<dbReference type="PRINTS" id="PR00080">
    <property type="entry name" value="SDRFAMILY"/>
</dbReference>
<dbReference type="OrthoDB" id="9808814at2"/>
<evidence type="ECO:0000256" key="2">
    <source>
        <dbReference type="ARBA" id="ARBA00023002"/>
    </source>
</evidence>
<dbReference type="InterPro" id="IPR020904">
    <property type="entry name" value="Sc_DH/Rdtase_CS"/>
</dbReference>
<organism evidence="5 6">
    <name type="scientific">Flaviaesturariibacter flavus</name>
    <dbReference type="NCBI Taxonomy" id="2502780"/>
    <lineage>
        <taxon>Bacteria</taxon>
        <taxon>Pseudomonadati</taxon>
        <taxon>Bacteroidota</taxon>
        <taxon>Chitinophagia</taxon>
        <taxon>Chitinophagales</taxon>
        <taxon>Chitinophagaceae</taxon>
        <taxon>Flaviaestuariibacter</taxon>
    </lineage>
</organism>
<keyword evidence="2" id="KW-0560">Oxidoreductase</keyword>
<accession>A0A4R1BA41</accession>
<keyword evidence="6" id="KW-1185">Reference proteome</keyword>
<dbReference type="GO" id="GO:0016491">
    <property type="term" value="F:oxidoreductase activity"/>
    <property type="evidence" value="ECO:0007669"/>
    <property type="project" value="UniProtKB-KW"/>
</dbReference>
<dbReference type="SUPFAM" id="SSF51735">
    <property type="entry name" value="NAD(P)-binding Rossmann-fold domains"/>
    <property type="match status" value="1"/>
</dbReference>
<dbReference type="PRINTS" id="PR00081">
    <property type="entry name" value="GDHRDH"/>
</dbReference>
<gene>
    <name evidence="5" type="ORF">EPD60_11945</name>
</gene>
<evidence type="ECO:0000259" key="4">
    <source>
        <dbReference type="SMART" id="SM00822"/>
    </source>
</evidence>
<sequence length="257" mass="27584">MTYALITGASKGIGKAIAREWARRGHNVLLVARSEGALQQVAADIRNDYKVEAGFFAADLTDPAAPRRIFDWCREQGYSIDTLINNAGFGASGPFDSLPLEEQLAMMQVNMNALVTLTHLFLPELKRQPKAYLLNIASSAAYQAVPYLSVYAASKAFVLTFTRGLRFELKGSSVSVTCVCPGATDTDFASTAQVGEKALKAADKVNMTPEVVARQAVDALVTGKAEKITGFINQLGAFLVWLAPKGVAEKTAAGLYK</sequence>
<dbReference type="PANTHER" id="PTHR44196:SF2">
    <property type="entry name" value="SHORT-CHAIN DEHYDROGENASE-RELATED"/>
    <property type="match status" value="1"/>
</dbReference>
<dbReference type="SMART" id="SM00822">
    <property type="entry name" value="PKS_KR"/>
    <property type="match status" value="1"/>
</dbReference>
<dbReference type="CDD" id="cd05233">
    <property type="entry name" value="SDR_c"/>
    <property type="match status" value="1"/>
</dbReference>
<evidence type="ECO:0000256" key="1">
    <source>
        <dbReference type="ARBA" id="ARBA00006484"/>
    </source>
</evidence>
<evidence type="ECO:0000313" key="6">
    <source>
        <dbReference type="Proteomes" id="UP000295334"/>
    </source>
</evidence>
<evidence type="ECO:0000256" key="3">
    <source>
        <dbReference type="RuleBase" id="RU000363"/>
    </source>
</evidence>
<dbReference type="AlphaFoldDB" id="A0A4R1BA41"/>
<proteinExistence type="inferred from homology"/>
<dbReference type="InterPro" id="IPR057326">
    <property type="entry name" value="KR_dom"/>
</dbReference>
<dbReference type="Proteomes" id="UP000295334">
    <property type="component" value="Unassembled WGS sequence"/>
</dbReference>
<comment type="similarity">
    <text evidence="1 3">Belongs to the short-chain dehydrogenases/reductases (SDR) family.</text>
</comment>
<evidence type="ECO:0000313" key="5">
    <source>
        <dbReference type="EMBL" id="TCJ13799.1"/>
    </source>
</evidence>
<comment type="caution">
    <text evidence="5">The sequence shown here is derived from an EMBL/GenBank/DDBJ whole genome shotgun (WGS) entry which is preliminary data.</text>
</comment>
<dbReference type="PANTHER" id="PTHR44196">
    <property type="entry name" value="DEHYDROGENASE/REDUCTASE SDR FAMILY MEMBER 7B"/>
    <property type="match status" value="1"/>
</dbReference>
<dbReference type="PROSITE" id="PS00061">
    <property type="entry name" value="ADH_SHORT"/>
    <property type="match status" value="1"/>
</dbReference>
<protein>
    <submittedName>
        <fullName evidence="5">SDR family oxidoreductase</fullName>
    </submittedName>
</protein>
<name>A0A4R1BA41_9BACT</name>
<dbReference type="InterPro" id="IPR002347">
    <property type="entry name" value="SDR_fam"/>
</dbReference>
<dbReference type="PIRSF" id="PIRSF000126">
    <property type="entry name" value="11-beta-HSD1"/>
    <property type="match status" value="1"/>
</dbReference>
<dbReference type="GO" id="GO:0016020">
    <property type="term" value="C:membrane"/>
    <property type="evidence" value="ECO:0007669"/>
    <property type="project" value="TreeGrafter"/>
</dbReference>
<dbReference type="Pfam" id="PF00106">
    <property type="entry name" value="adh_short"/>
    <property type="match status" value="1"/>
</dbReference>
<dbReference type="Gene3D" id="3.40.50.720">
    <property type="entry name" value="NAD(P)-binding Rossmann-like Domain"/>
    <property type="match status" value="1"/>
</dbReference>
<dbReference type="InterPro" id="IPR036291">
    <property type="entry name" value="NAD(P)-bd_dom_sf"/>
</dbReference>
<dbReference type="EMBL" id="SJZI01000043">
    <property type="protein sequence ID" value="TCJ13799.1"/>
    <property type="molecule type" value="Genomic_DNA"/>
</dbReference>